<dbReference type="AlphaFoldDB" id="A0A4P2VFY1"/>
<evidence type="ECO:0000313" key="3">
    <source>
        <dbReference type="Proteomes" id="UP000509448"/>
    </source>
</evidence>
<dbReference type="EMBL" id="AP018732">
    <property type="protein sequence ID" value="BBE42837.1"/>
    <property type="molecule type" value="Genomic_DNA"/>
</dbReference>
<dbReference type="PANTHER" id="PTHR43666">
    <property type="entry name" value="TLDD PROTEIN"/>
    <property type="match status" value="1"/>
</dbReference>
<dbReference type="InterPro" id="IPR045569">
    <property type="entry name" value="Metalloprtase-TldD/E_C"/>
</dbReference>
<keyword evidence="3" id="KW-1185">Reference proteome</keyword>
<dbReference type="Gene3D" id="3.30.2290.10">
    <property type="entry name" value="PmbA/TldD superfamily"/>
    <property type="match status" value="1"/>
</dbReference>
<evidence type="ECO:0000259" key="1">
    <source>
        <dbReference type="Pfam" id="PF19289"/>
    </source>
</evidence>
<evidence type="ECO:0000313" key="2">
    <source>
        <dbReference type="EMBL" id="BBE42837.1"/>
    </source>
</evidence>
<dbReference type="SUPFAM" id="SSF111283">
    <property type="entry name" value="Putative modulator of DNA gyrase, PmbA/TldD"/>
    <property type="match status" value="1"/>
</dbReference>
<dbReference type="PANTHER" id="PTHR43666:SF1">
    <property type="entry name" value="CONSERVED PROTEIN"/>
    <property type="match status" value="1"/>
</dbReference>
<feature type="domain" description="Metalloprotease TldD/E C-terminal" evidence="1">
    <location>
        <begin position="210"/>
        <end position="430"/>
    </location>
</feature>
<dbReference type="KEGG" id="ccai:NAS2_1452"/>
<dbReference type="GO" id="GO:0006508">
    <property type="term" value="P:proteolysis"/>
    <property type="evidence" value="ECO:0007669"/>
    <property type="project" value="InterPro"/>
</dbReference>
<dbReference type="InterPro" id="IPR035068">
    <property type="entry name" value="TldD/PmbA_N"/>
</dbReference>
<dbReference type="Pfam" id="PF19289">
    <property type="entry name" value="PmbA_TldD_3rd"/>
    <property type="match status" value="1"/>
</dbReference>
<dbReference type="GO" id="GO:0008237">
    <property type="term" value="F:metallopeptidase activity"/>
    <property type="evidence" value="ECO:0007669"/>
    <property type="project" value="InterPro"/>
</dbReference>
<reference evidence="2 3" key="1">
    <citation type="journal article" date="2019" name="ISME J.">
        <title>Isolation and characterization of a thermophilic sulfur- and iron-reducing thaumarchaeote from a terrestrial acidic hot spring.</title>
        <authorList>
            <person name="Kato S."/>
            <person name="Itoh T."/>
            <person name="Yuki M."/>
            <person name="Nagamori M."/>
            <person name="Ohnishi M."/>
            <person name="Uematsu K."/>
            <person name="Suzuki K."/>
            <person name="Takashina T."/>
            <person name="Ohkuma M."/>
        </authorList>
    </citation>
    <scope>NUCLEOTIDE SEQUENCE [LARGE SCALE GENOMIC DNA]</scope>
    <source>
        <strain evidence="2 3">NAS-02</strain>
    </source>
</reference>
<name>A0A4P2VFY1_9ARCH</name>
<proteinExistence type="predicted"/>
<organism evidence="2 3">
    <name type="scientific">Conexivisphaera calida</name>
    <dbReference type="NCBI Taxonomy" id="1874277"/>
    <lineage>
        <taxon>Archaea</taxon>
        <taxon>Nitrososphaerota</taxon>
        <taxon>Conexivisphaeria</taxon>
        <taxon>Conexivisphaerales</taxon>
        <taxon>Conexivisphaeraceae</taxon>
        <taxon>Conexivisphaera</taxon>
    </lineage>
</organism>
<protein>
    <submittedName>
        <fullName evidence="2">TldE protein</fullName>
    </submittedName>
</protein>
<accession>A0A4P2VFY1</accession>
<sequence length="433" mass="46758">MDRLVGSVVREVSPDEYVVLLFSGQELRVKFYDNRIAVSEREVVDTARLYAVKSGRHALVGAEDMSDHGIESAARDLRAAIESSPEVRRPPLPPPSKYDHNGDFDGGAVDADAVSIVEAGISSALSSGARRVAGVLELGLVDVSIRTSSGVDQADRRSYALLNVRAFVDDDASGQGVSVSTTPRRLDPHRAGSSAAEIARIASKPCRIEPGEYDVILAPISAADLMQHVGAAASAYSVSSGFSFLEGRLGSRVAPEWLSVVDHGQIVDGVGSRTFDDEGVPTRTNPIIGNGVLRTYLHNTVTAAEFGSTTTGNAGLVEPGPWNLEVSPGDSSPEEMIREVRRGIMVTSNWYTRFQNYRIGDYSTLPRDASPVIEGGEVKCSARGIRVSSNVPRDLENIVMASKERQWIKWWEVEIPVLTPYIMVRNMGVTSAF</sequence>
<dbReference type="InterPro" id="IPR036059">
    <property type="entry name" value="TldD/PmbA_sf"/>
</dbReference>
<dbReference type="Proteomes" id="UP000509448">
    <property type="component" value="Chromosome"/>
</dbReference>
<gene>
    <name evidence="2" type="ORF">NAS2_1452</name>
</gene>